<dbReference type="CDD" id="cd04496">
    <property type="entry name" value="SSB_OBF"/>
    <property type="match status" value="1"/>
</dbReference>
<dbReference type="GO" id="GO:0006260">
    <property type="term" value="P:DNA replication"/>
    <property type="evidence" value="ECO:0007669"/>
    <property type="project" value="InterPro"/>
</dbReference>
<accession>A0A444WAM2</accession>
<dbReference type="InterPro" id="IPR000424">
    <property type="entry name" value="Primosome_PriB/ssb"/>
</dbReference>
<dbReference type="AlphaFoldDB" id="A0A444WAM2"/>
<dbReference type="PROSITE" id="PS50935">
    <property type="entry name" value="SSB"/>
    <property type="match status" value="1"/>
</dbReference>
<gene>
    <name evidence="5" type="ORF">NU09_1947</name>
</gene>
<dbReference type="SUPFAM" id="SSF50249">
    <property type="entry name" value="Nucleic acid-binding proteins"/>
    <property type="match status" value="1"/>
</dbReference>
<proteinExistence type="predicted"/>
<feature type="region of interest" description="Disordered" evidence="4">
    <location>
        <begin position="102"/>
        <end position="138"/>
    </location>
</feature>
<dbReference type="InterPro" id="IPR011344">
    <property type="entry name" value="ssDNA-bd"/>
</dbReference>
<sequence length="138" mass="15542">MNIIGRVTRDAEVRALNNEKQVVNFSVAANDGYRNRQGEYIEQTTFFDCSYFISPKVATMLTKGTLVELTGRVSARAWTDKEGQPKAGLSYIASRIKVHAKAASSRRDTEDIEVHQPVVVSPQEKNNRQESEHDDLPF</sequence>
<dbReference type="RefSeq" id="WP_129751077.1">
    <property type="nucleotide sequence ID" value="NZ_JUIW01000006.1"/>
</dbReference>
<dbReference type="NCBIfam" id="TIGR00621">
    <property type="entry name" value="ssb"/>
    <property type="match status" value="1"/>
</dbReference>
<dbReference type="Pfam" id="PF00436">
    <property type="entry name" value="SSB"/>
    <property type="match status" value="1"/>
</dbReference>
<organism evidence="5 6">
    <name type="scientific">Flavobacterium beibuense</name>
    <dbReference type="NCBI Taxonomy" id="657326"/>
    <lineage>
        <taxon>Bacteria</taxon>
        <taxon>Pseudomonadati</taxon>
        <taxon>Bacteroidota</taxon>
        <taxon>Flavobacteriia</taxon>
        <taxon>Flavobacteriales</taxon>
        <taxon>Flavobacteriaceae</taxon>
        <taxon>Flavobacterium</taxon>
    </lineage>
</organism>
<evidence type="ECO:0000256" key="3">
    <source>
        <dbReference type="RuleBase" id="RU000524"/>
    </source>
</evidence>
<reference evidence="5 6" key="1">
    <citation type="submission" date="2014-12" db="EMBL/GenBank/DDBJ databases">
        <title>Genome sequence of Flavobacterium beibuense RSKm HC5.</title>
        <authorList>
            <person name="Kim J.F."/>
            <person name="Song J.Y."/>
            <person name="Kwak M.-J."/>
            <person name="Lee S.-W."/>
        </authorList>
    </citation>
    <scope>NUCLEOTIDE SEQUENCE [LARGE SCALE GENOMIC DNA]</scope>
    <source>
        <strain evidence="5 6">RSKm HC5</strain>
    </source>
</reference>
<feature type="compositionally biased region" description="Basic and acidic residues" evidence="4">
    <location>
        <begin position="125"/>
        <end position="138"/>
    </location>
</feature>
<dbReference type="Gene3D" id="2.40.50.140">
    <property type="entry name" value="Nucleic acid-binding proteins"/>
    <property type="match status" value="1"/>
</dbReference>
<dbReference type="Proteomes" id="UP000289775">
    <property type="component" value="Unassembled WGS sequence"/>
</dbReference>
<evidence type="ECO:0000313" key="6">
    <source>
        <dbReference type="Proteomes" id="UP000289775"/>
    </source>
</evidence>
<keyword evidence="1 2" id="KW-0238">DNA-binding</keyword>
<evidence type="ECO:0000256" key="1">
    <source>
        <dbReference type="ARBA" id="ARBA00023125"/>
    </source>
</evidence>
<name>A0A444WAM2_9FLAO</name>
<dbReference type="InterPro" id="IPR012340">
    <property type="entry name" value="NA-bd_OB-fold"/>
</dbReference>
<dbReference type="PIRSF" id="PIRSF002070">
    <property type="entry name" value="SSB"/>
    <property type="match status" value="1"/>
</dbReference>
<keyword evidence="6" id="KW-1185">Reference proteome</keyword>
<dbReference type="EMBL" id="JUIW01000006">
    <property type="protein sequence ID" value="RYJ42848.1"/>
    <property type="molecule type" value="Genomic_DNA"/>
</dbReference>
<evidence type="ECO:0000256" key="4">
    <source>
        <dbReference type="SAM" id="MobiDB-lite"/>
    </source>
</evidence>
<evidence type="ECO:0000313" key="5">
    <source>
        <dbReference type="EMBL" id="RYJ42848.1"/>
    </source>
</evidence>
<feature type="compositionally biased region" description="Basic and acidic residues" evidence="4">
    <location>
        <begin position="105"/>
        <end position="114"/>
    </location>
</feature>
<comment type="caution">
    <text evidence="5">The sequence shown here is derived from an EMBL/GenBank/DDBJ whole genome shotgun (WGS) entry which is preliminary data.</text>
</comment>
<protein>
    <recommendedName>
        <fullName evidence="2 3">Single-stranded DNA-binding protein</fullName>
    </recommendedName>
</protein>
<dbReference type="OrthoDB" id="1265936at2"/>
<evidence type="ECO:0000256" key="2">
    <source>
        <dbReference type="PIRNR" id="PIRNR002070"/>
    </source>
</evidence>
<dbReference type="GO" id="GO:0003697">
    <property type="term" value="F:single-stranded DNA binding"/>
    <property type="evidence" value="ECO:0007669"/>
    <property type="project" value="InterPro"/>
</dbReference>